<proteinExistence type="predicted"/>
<dbReference type="InterPro" id="IPR029052">
    <property type="entry name" value="Metallo-depent_PP-like"/>
</dbReference>
<dbReference type="PANTHER" id="PTHR12849">
    <property type="entry name" value="RNA LARIAT DEBRANCHING ENZYME"/>
    <property type="match status" value="1"/>
</dbReference>
<dbReference type="Gene3D" id="3.60.21.10">
    <property type="match status" value="1"/>
</dbReference>
<reference evidence="2 3" key="1">
    <citation type="journal article" date="2011" name="Proc. Natl. Acad. Sci. U.S.A.">
        <title>Evolutionary erosion of yeast sex chromosomes by mating-type switching accidents.</title>
        <authorList>
            <person name="Gordon J.L."/>
            <person name="Armisen D."/>
            <person name="Proux-Wera E."/>
            <person name="Oheigeartaigh S.S."/>
            <person name="Byrne K.P."/>
            <person name="Wolfe K.H."/>
        </authorList>
    </citation>
    <scope>NUCLEOTIDE SEQUENCE [LARGE SCALE GENOMIC DNA]</scope>
    <source>
        <strain evidence="3">ATCC 24235 / CBS 4417 / NBRC 1672 / NRRL Y-8282 / UCD 70-5</strain>
    </source>
</reference>
<dbReference type="KEGG" id="tpf:TPHA_0B02520"/>
<dbReference type="GO" id="GO:0016074">
    <property type="term" value="P:sno(s)RNA metabolic process"/>
    <property type="evidence" value="ECO:0007669"/>
    <property type="project" value="EnsemblFungi"/>
</dbReference>
<dbReference type="Pfam" id="PF05011">
    <property type="entry name" value="DBR1"/>
    <property type="match status" value="1"/>
</dbReference>
<dbReference type="GO" id="GO:0007124">
    <property type="term" value="P:pseudohyphal growth"/>
    <property type="evidence" value="ECO:0007669"/>
    <property type="project" value="EnsemblFungi"/>
</dbReference>
<dbReference type="GO" id="GO:0005634">
    <property type="term" value="C:nucleus"/>
    <property type="evidence" value="ECO:0007669"/>
    <property type="project" value="TreeGrafter"/>
</dbReference>
<dbReference type="OMA" id="KWWFSAH"/>
<dbReference type="InterPro" id="IPR004843">
    <property type="entry name" value="Calcineurin-like_PHP"/>
</dbReference>
<dbReference type="GO" id="GO:0032197">
    <property type="term" value="P:retrotransposition"/>
    <property type="evidence" value="ECO:0007669"/>
    <property type="project" value="EnsemblFungi"/>
</dbReference>
<dbReference type="Pfam" id="PF00149">
    <property type="entry name" value="Metallophos"/>
    <property type="match status" value="1"/>
</dbReference>
<evidence type="ECO:0000313" key="3">
    <source>
        <dbReference type="Proteomes" id="UP000005666"/>
    </source>
</evidence>
<dbReference type="GO" id="GO:0006401">
    <property type="term" value="P:RNA catabolic process"/>
    <property type="evidence" value="ECO:0007669"/>
    <property type="project" value="EnsemblFungi"/>
</dbReference>
<dbReference type="GO" id="GO:0045292">
    <property type="term" value="P:mRNA cis splicing, via spliceosome"/>
    <property type="evidence" value="ECO:0007669"/>
    <property type="project" value="EnsemblFungi"/>
</dbReference>
<dbReference type="eggNOG" id="KOG2863">
    <property type="taxonomic scope" value="Eukaryota"/>
</dbReference>
<dbReference type="PANTHER" id="PTHR12849:SF0">
    <property type="entry name" value="LARIAT DEBRANCHING ENZYME"/>
    <property type="match status" value="1"/>
</dbReference>
<protein>
    <recommendedName>
        <fullName evidence="1">Lariat debranching enzyme C-terminal domain-containing protein</fullName>
    </recommendedName>
</protein>
<dbReference type="RefSeq" id="XP_003684359.1">
    <property type="nucleotide sequence ID" value="XM_003684311.1"/>
</dbReference>
<dbReference type="HOGENOM" id="CLU_005893_1_0_1"/>
<dbReference type="GO" id="GO:0008270">
    <property type="term" value="F:zinc ion binding"/>
    <property type="evidence" value="ECO:0007669"/>
    <property type="project" value="EnsemblFungi"/>
</dbReference>
<feature type="domain" description="Lariat debranching enzyme C-terminal" evidence="1">
    <location>
        <begin position="286"/>
        <end position="406"/>
    </location>
</feature>
<gene>
    <name evidence="2" type="primary">TPHA0B02520</name>
    <name evidence="2" type="ordered locus">TPHA_0B02520</name>
</gene>
<sequence length="408" mass="48190">MGKLRVAIQGCCHGELDKIFQELEQLHKRNPIDLLLILGDFQSLRSENDFKSISIPPKYQKLGDFQNYYKDSNLKPCVPTIFIGGNHESMRHLMLLPFGGYVSNDIYFMGYSNMIWFKGLRIGGLSGIYKHWDLNKNRPGYKFLEEGNNWEKNVRSLYHVRKTDLLPLYMTACTRNEYNEKNGVNIMMSHDWPNGIVYHGNYKELLKVKPFFKRDVLYNQSLGSELNWELLNLFKPEWWVSAHLHVRYTAEFTHEDKKRKMEDIKTTNQDEISLDLDDLDSSSTEEEEKTTPVKTTHFLALDKCLPRRKHLEIIEIEGNENHFSSTSNDMYYDPEFINNLSYIEKNKEHSKIKNTPLNKIDINELISDNKIMQLDEIDWNKYKIPNYETDVQKLETEQTNSFIEQFLK</sequence>
<dbReference type="STRING" id="1071381.G8BPJ4"/>
<dbReference type="SMART" id="SM01124">
    <property type="entry name" value="DBR1"/>
    <property type="match status" value="1"/>
</dbReference>
<dbReference type="EMBL" id="HE612857">
    <property type="protein sequence ID" value="CCE61925.1"/>
    <property type="molecule type" value="Genomic_DNA"/>
</dbReference>
<dbReference type="AlphaFoldDB" id="G8BPJ4"/>
<dbReference type="OrthoDB" id="407609at2759"/>
<accession>G8BPJ4</accession>
<dbReference type="GeneID" id="11534864"/>
<dbReference type="GO" id="GO:0030145">
    <property type="term" value="F:manganese ion binding"/>
    <property type="evidence" value="ECO:0007669"/>
    <property type="project" value="EnsemblFungi"/>
</dbReference>
<name>G8BPJ4_TETPH</name>
<organism evidence="2 3">
    <name type="scientific">Tetrapisispora phaffii (strain ATCC 24235 / CBS 4417 / NBRC 1672 / NRRL Y-8282 / UCD 70-5)</name>
    <name type="common">Yeast</name>
    <name type="synonym">Fabospora phaffii</name>
    <dbReference type="NCBI Taxonomy" id="1071381"/>
    <lineage>
        <taxon>Eukaryota</taxon>
        <taxon>Fungi</taxon>
        <taxon>Dikarya</taxon>
        <taxon>Ascomycota</taxon>
        <taxon>Saccharomycotina</taxon>
        <taxon>Saccharomycetes</taxon>
        <taxon>Saccharomycetales</taxon>
        <taxon>Saccharomycetaceae</taxon>
        <taxon>Tetrapisispora</taxon>
    </lineage>
</organism>
<dbReference type="GO" id="GO:0008419">
    <property type="term" value="F:RNA lariat debranching enzyme activity"/>
    <property type="evidence" value="ECO:0007669"/>
    <property type="project" value="EnsemblFungi"/>
</dbReference>
<evidence type="ECO:0000313" key="2">
    <source>
        <dbReference type="EMBL" id="CCE61925.1"/>
    </source>
</evidence>
<dbReference type="SUPFAM" id="SSF56300">
    <property type="entry name" value="Metallo-dependent phosphatases"/>
    <property type="match status" value="1"/>
</dbReference>
<dbReference type="GO" id="GO:0005506">
    <property type="term" value="F:iron ion binding"/>
    <property type="evidence" value="ECO:0007669"/>
    <property type="project" value="EnsemblFungi"/>
</dbReference>
<keyword evidence="3" id="KW-1185">Reference proteome</keyword>
<evidence type="ECO:0000259" key="1">
    <source>
        <dbReference type="SMART" id="SM01124"/>
    </source>
</evidence>
<dbReference type="InterPro" id="IPR007708">
    <property type="entry name" value="DBR1_C"/>
</dbReference>
<dbReference type="Proteomes" id="UP000005666">
    <property type="component" value="Chromosome 2"/>
</dbReference>